<organism evidence="7 8">
    <name type="scientific">Helobdella robusta</name>
    <name type="common">Californian leech</name>
    <dbReference type="NCBI Taxonomy" id="6412"/>
    <lineage>
        <taxon>Eukaryota</taxon>
        <taxon>Metazoa</taxon>
        <taxon>Spiralia</taxon>
        <taxon>Lophotrochozoa</taxon>
        <taxon>Annelida</taxon>
        <taxon>Clitellata</taxon>
        <taxon>Hirudinea</taxon>
        <taxon>Rhynchobdellida</taxon>
        <taxon>Glossiphoniidae</taxon>
        <taxon>Helobdella</taxon>
    </lineage>
</organism>
<dbReference type="GO" id="GO:0005730">
    <property type="term" value="C:nucleolus"/>
    <property type="evidence" value="ECO:0000318"/>
    <property type="project" value="GO_Central"/>
</dbReference>
<dbReference type="Proteomes" id="UP000015101">
    <property type="component" value="Unassembled WGS sequence"/>
</dbReference>
<evidence type="ECO:0000313" key="8">
    <source>
        <dbReference type="Proteomes" id="UP000015101"/>
    </source>
</evidence>
<protein>
    <recommendedName>
        <fullName evidence="9">Endonuclease V</fullName>
    </recommendedName>
</protein>
<dbReference type="HOGENOM" id="CLU_047631_0_2_1"/>
<keyword evidence="5" id="KW-0378">Hydrolase</keyword>
<dbReference type="OrthoDB" id="20018at2759"/>
<accession>T1G5V3</accession>
<reference evidence="7" key="3">
    <citation type="submission" date="2015-06" db="UniProtKB">
        <authorList>
            <consortium name="EnsemblMetazoa"/>
        </authorList>
    </citation>
    <scope>IDENTIFICATION</scope>
</reference>
<dbReference type="KEGG" id="hro:HELRODRAFT_85315"/>
<proteinExistence type="predicted"/>
<dbReference type="GO" id="GO:0016891">
    <property type="term" value="F:RNA endonuclease activity producing 5'-phosphomonoesters, hydrolytic mechanism"/>
    <property type="evidence" value="ECO:0000318"/>
    <property type="project" value="GO_Central"/>
</dbReference>
<evidence type="ECO:0008006" key="9">
    <source>
        <dbReference type="Google" id="ProtNLM"/>
    </source>
</evidence>
<keyword evidence="2" id="KW-0963">Cytoplasm</keyword>
<comment type="subcellular location">
    <subcellularLocation>
        <location evidence="1">Cytoplasm</location>
    </subcellularLocation>
</comment>
<dbReference type="GO" id="GO:0003727">
    <property type="term" value="F:single-stranded RNA binding"/>
    <property type="evidence" value="ECO:0000318"/>
    <property type="project" value="GO_Central"/>
</dbReference>
<dbReference type="RefSeq" id="XP_009024277.1">
    <property type="nucleotide sequence ID" value="XM_009026029.1"/>
</dbReference>
<evidence type="ECO:0000313" key="7">
    <source>
        <dbReference type="EnsemblMetazoa" id="HelroP85315"/>
    </source>
</evidence>
<dbReference type="GO" id="GO:0005737">
    <property type="term" value="C:cytoplasm"/>
    <property type="evidence" value="ECO:0000318"/>
    <property type="project" value="GO_Central"/>
</dbReference>
<dbReference type="Pfam" id="PF04493">
    <property type="entry name" value="Endonuclease_5"/>
    <property type="match status" value="1"/>
</dbReference>
<dbReference type="CTD" id="20216450"/>
<dbReference type="PANTHER" id="PTHR28511:SF1">
    <property type="entry name" value="ENDONUCLEASE V"/>
    <property type="match status" value="1"/>
</dbReference>
<dbReference type="EMBL" id="KB097336">
    <property type="protein sequence ID" value="ESN97619.1"/>
    <property type="molecule type" value="Genomic_DNA"/>
</dbReference>
<keyword evidence="8" id="KW-1185">Reference proteome</keyword>
<keyword evidence="4" id="KW-0255">Endonuclease</keyword>
<evidence type="ECO:0000256" key="1">
    <source>
        <dbReference type="ARBA" id="ARBA00004496"/>
    </source>
</evidence>
<dbReference type="eggNOG" id="KOG4417">
    <property type="taxonomic scope" value="Eukaryota"/>
</dbReference>
<dbReference type="GO" id="GO:0006281">
    <property type="term" value="P:DNA repair"/>
    <property type="evidence" value="ECO:0007669"/>
    <property type="project" value="InterPro"/>
</dbReference>
<dbReference type="PANTHER" id="PTHR28511">
    <property type="entry name" value="ENDONUCLEASE V"/>
    <property type="match status" value="1"/>
</dbReference>
<dbReference type="STRING" id="6412.T1G5V3"/>
<dbReference type="EnsemblMetazoa" id="HelroT85315">
    <property type="protein sequence ID" value="HelroP85315"/>
    <property type="gene ID" value="HelroG85315"/>
</dbReference>
<evidence type="ECO:0000256" key="3">
    <source>
        <dbReference type="ARBA" id="ARBA00022722"/>
    </source>
</evidence>
<dbReference type="GeneID" id="20216450"/>
<name>T1G5V3_HELRO</name>
<dbReference type="InterPro" id="IPR007581">
    <property type="entry name" value="Endonuclease-V"/>
</dbReference>
<dbReference type="AlphaFoldDB" id="T1G5V3"/>
<sequence>MKFLVIIFLLFRRQQNNLKSKCRLEDCEEWQTFLNNSIHQLCYQRDKITFLKFKKKFKFKGSIKLPENTTHTDNIDCNDKKLPYIIGLDISFIKDNTEDACVGLTVLSLPYLEVVYEETTMIKITVPYVSGYLAFREAEFYVGRMRSFMEAHPDFRPLCLMVDGNGVLHKKNFGLACHIGVMLDLPTIGVAKKLSNVDGIEKNNSLRKKIENMQNCGDSIMLESSSGNVLGIALRSGVDSRNPVYISVGHKISLQTAINLVKLCCVCRIPEPIRLVRFK</sequence>
<dbReference type="EMBL" id="AMQM01006281">
    <property type="status" value="NOT_ANNOTATED_CDS"/>
    <property type="molecule type" value="Genomic_DNA"/>
</dbReference>
<dbReference type="CDD" id="cd06559">
    <property type="entry name" value="Endonuclease_V"/>
    <property type="match status" value="1"/>
</dbReference>
<reference evidence="6 8" key="2">
    <citation type="journal article" date="2013" name="Nature">
        <title>Insights into bilaterian evolution from three spiralian genomes.</title>
        <authorList>
            <person name="Simakov O."/>
            <person name="Marletaz F."/>
            <person name="Cho S.J."/>
            <person name="Edsinger-Gonzales E."/>
            <person name="Havlak P."/>
            <person name="Hellsten U."/>
            <person name="Kuo D.H."/>
            <person name="Larsson T."/>
            <person name="Lv J."/>
            <person name="Arendt D."/>
            <person name="Savage R."/>
            <person name="Osoegawa K."/>
            <person name="de Jong P."/>
            <person name="Grimwood J."/>
            <person name="Chapman J.A."/>
            <person name="Shapiro H."/>
            <person name="Aerts A."/>
            <person name="Otillar R.P."/>
            <person name="Terry A.Y."/>
            <person name="Boore J.L."/>
            <person name="Grigoriev I.V."/>
            <person name="Lindberg D.R."/>
            <person name="Seaver E.C."/>
            <person name="Weisblat D.A."/>
            <person name="Putnam N.H."/>
            <person name="Rokhsar D.S."/>
        </authorList>
    </citation>
    <scope>NUCLEOTIDE SEQUENCE</scope>
</reference>
<dbReference type="Gene3D" id="3.30.2170.10">
    <property type="entry name" value="archaeoglobus fulgidus dsm 4304 superfamily"/>
    <property type="match status" value="1"/>
</dbReference>
<dbReference type="InParanoid" id="T1G5V3"/>
<evidence type="ECO:0000256" key="5">
    <source>
        <dbReference type="ARBA" id="ARBA00022801"/>
    </source>
</evidence>
<gene>
    <name evidence="7" type="primary">20216450</name>
    <name evidence="6" type="ORF">HELRODRAFT_85315</name>
</gene>
<reference evidence="8" key="1">
    <citation type="submission" date="2012-12" db="EMBL/GenBank/DDBJ databases">
        <authorList>
            <person name="Hellsten U."/>
            <person name="Grimwood J."/>
            <person name="Chapman J.A."/>
            <person name="Shapiro H."/>
            <person name="Aerts A."/>
            <person name="Otillar R.P."/>
            <person name="Terry A.Y."/>
            <person name="Boore J.L."/>
            <person name="Simakov O."/>
            <person name="Marletaz F."/>
            <person name="Cho S.-J."/>
            <person name="Edsinger-Gonzales E."/>
            <person name="Havlak P."/>
            <person name="Kuo D.-H."/>
            <person name="Larsson T."/>
            <person name="Lv J."/>
            <person name="Arendt D."/>
            <person name="Savage R."/>
            <person name="Osoegawa K."/>
            <person name="de Jong P."/>
            <person name="Lindberg D.R."/>
            <person name="Seaver E.C."/>
            <person name="Weisblat D.A."/>
            <person name="Putnam N.H."/>
            <person name="Grigoriev I.V."/>
            <person name="Rokhsar D.S."/>
        </authorList>
    </citation>
    <scope>NUCLEOTIDE SEQUENCE</scope>
</reference>
<evidence type="ECO:0000256" key="4">
    <source>
        <dbReference type="ARBA" id="ARBA00022759"/>
    </source>
</evidence>
<keyword evidence="3" id="KW-0540">Nuclease</keyword>
<evidence type="ECO:0000256" key="2">
    <source>
        <dbReference type="ARBA" id="ARBA00022490"/>
    </source>
</evidence>
<evidence type="ECO:0000313" key="6">
    <source>
        <dbReference type="EMBL" id="ESN97619.1"/>
    </source>
</evidence>